<dbReference type="GO" id="GO:0050664">
    <property type="term" value="F:oxidoreductase activity, acting on NAD(P)H, oxygen as acceptor"/>
    <property type="evidence" value="ECO:0007669"/>
    <property type="project" value="TreeGrafter"/>
</dbReference>
<organism evidence="3 4">
    <name type="scientific">Candidatus Faecalibacterium intestinigallinarum</name>
    <dbReference type="NCBI Taxonomy" id="2838581"/>
    <lineage>
        <taxon>Bacteria</taxon>
        <taxon>Bacillati</taxon>
        <taxon>Bacillota</taxon>
        <taxon>Clostridia</taxon>
        <taxon>Eubacteriales</taxon>
        <taxon>Oscillospiraceae</taxon>
        <taxon>Faecalibacterium</taxon>
    </lineage>
</organism>
<reference evidence="3" key="2">
    <citation type="submission" date="2021-04" db="EMBL/GenBank/DDBJ databases">
        <authorList>
            <person name="Gilroy R."/>
        </authorList>
    </citation>
    <scope>NUCLEOTIDE SEQUENCE</scope>
    <source>
        <strain evidence="3">ChiHcolR34-3080</strain>
    </source>
</reference>
<evidence type="ECO:0000256" key="2">
    <source>
        <dbReference type="ARBA" id="ARBA00023002"/>
    </source>
</evidence>
<proteinExistence type="inferred from homology"/>
<evidence type="ECO:0000313" key="3">
    <source>
        <dbReference type="EMBL" id="HIW09044.1"/>
    </source>
</evidence>
<dbReference type="InterPro" id="IPR002347">
    <property type="entry name" value="SDR_fam"/>
</dbReference>
<dbReference type="PRINTS" id="PR00081">
    <property type="entry name" value="GDHRDH"/>
</dbReference>
<dbReference type="PANTHER" id="PTHR43008:SF8">
    <property type="entry name" value="BENZIL REDUCTASE ((S)-BENZOIN FORMING) IRC24"/>
    <property type="match status" value="1"/>
</dbReference>
<comment type="caution">
    <text evidence="3">The sequence shown here is derived from an EMBL/GenBank/DDBJ whole genome shotgun (WGS) entry which is preliminary data.</text>
</comment>
<protein>
    <submittedName>
        <fullName evidence="3">SDR family NAD(P)-dependent oxidoreductase</fullName>
    </submittedName>
</protein>
<dbReference type="SUPFAM" id="SSF51735">
    <property type="entry name" value="NAD(P)-binding Rossmann-fold domains"/>
    <property type="match status" value="1"/>
</dbReference>
<dbReference type="EMBL" id="DXHQ01000078">
    <property type="protein sequence ID" value="HIW09044.1"/>
    <property type="molecule type" value="Genomic_DNA"/>
</dbReference>
<gene>
    <name evidence="3" type="ORF">H9890_06575</name>
</gene>
<dbReference type="Pfam" id="PF00106">
    <property type="entry name" value="adh_short"/>
    <property type="match status" value="1"/>
</dbReference>
<evidence type="ECO:0000313" key="4">
    <source>
        <dbReference type="Proteomes" id="UP000823933"/>
    </source>
</evidence>
<name>A0A9D1QAI8_9FIRM</name>
<keyword evidence="2" id="KW-0560">Oxidoreductase</keyword>
<comment type="similarity">
    <text evidence="1">Belongs to the short-chain dehydrogenases/reductases (SDR) family.</text>
</comment>
<dbReference type="AlphaFoldDB" id="A0A9D1QAI8"/>
<accession>A0A9D1QAI8</accession>
<sequence>MAHILIVGANQGIGYYIVKRLLATGHSVSVLDVNTNHLASLQKEYPERLFSMIADAQNLASIQDGVSQSIKIFGNIDAAIHNACFCTFENEQNSDYTMYQKAMNVNFFGALRLAKTVLPYMRKAQKGRIIFTSSGVGITGFANISPYASTKGAIESLAKCLEIENATYGISFHLFHPPLTNTASAQGLPVPKEFKADPQTVGYGLADHLWSKKFVICHSFIQELQIRFSYRHPLFIGRLMTKMTKRAEEKH</sequence>
<dbReference type="PANTHER" id="PTHR43008">
    <property type="entry name" value="BENZIL REDUCTASE"/>
    <property type="match status" value="1"/>
</dbReference>
<dbReference type="Gene3D" id="3.40.50.720">
    <property type="entry name" value="NAD(P)-binding Rossmann-like Domain"/>
    <property type="match status" value="1"/>
</dbReference>
<evidence type="ECO:0000256" key="1">
    <source>
        <dbReference type="ARBA" id="ARBA00006484"/>
    </source>
</evidence>
<reference evidence="3" key="1">
    <citation type="journal article" date="2021" name="PeerJ">
        <title>Extensive microbial diversity within the chicken gut microbiome revealed by metagenomics and culture.</title>
        <authorList>
            <person name="Gilroy R."/>
            <person name="Ravi A."/>
            <person name="Getino M."/>
            <person name="Pursley I."/>
            <person name="Horton D.L."/>
            <person name="Alikhan N.F."/>
            <person name="Baker D."/>
            <person name="Gharbi K."/>
            <person name="Hall N."/>
            <person name="Watson M."/>
            <person name="Adriaenssens E.M."/>
            <person name="Foster-Nyarko E."/>
            <person name="Jarju S."/>
            <person name="Secka A."/>
            <person name="Antonio M."/>
            <person name="Oren A."/>
            <person name="Chaudhuri R.R."/>
            <person name="La Ragione R."/>
            <person name="Hildebrand F."/>
            <person name="Pallen M.J."/>
        </authorList>
    </citation>
    <scope>NUCLEOTIDE SEQUENCE</scope>
    <source>
        <strain evidence="3">ChiHcolR34-3080</strain>
    </source>
</reference>
<dbReference type="InterPro" id="IPR036291">
    <property type="entry name" value="NAD(P)-bd_dom_sf"/>
</dbReference>
<dbReference type="Proteomes" id="UP000823933">
    <property type="component" value="Unassembled WGS sequence"/>
</dbReference>